<feature type="signal peptide" evidence="1">
    <location>
        <begin position="1"/>
        <end position="40"/>
    </location>
</feature>
<dbReference type="Proteomes" id="UP000730482">
    <property type="component" value="Unassembled WGS sequence"/>
</dbReference>
<gene>
    <name evidence="2" type="ORF">KGQ19_07680</name>
</gene>
<dbReference type="EMBL" id="JAAFYZ010000017">
    <property type="protein sequence ID" value="MBS2546745.1"/>
    <property type="molecule type" value="Genomic_DNA"/>
</dbReference>
<organism evidence="2 3">
    <name type="scientific">Catenulispora pinistramenti</name>
    <dbReference type="NCBI Taxonomy" id="2705254"/>
    <lineage>
        <taxon>Bacteria</taxon>
        <taxon>Bacillati</taxon>
        <taxon>Actinomycetota</taxon>
        <taxon>Actinomycetes</taxon>
        <taxon>Catenulisporales</taxon>
        <taxon>Catenulisporaceae</taxon>
        <taxon>Catenulispora</taxon>
    </lineage>
</organism>
<name>A0ABS5KL37_9ACTN</name>
<protein>
    <submittedName>
        <fullName evidence="2">Uncharacterized protein</fullName>
    </submittedName>
</protein>
<reference evidence="2 3" key="1">
    <citation type="submission" date="2020-02" db="EMBL/GenBank/DDBJ databases">
        <title>Acidophilic actinobacteria isolated from forest soil.</title>
        <authorList>
            <person name="Golinska P."/>
        </authorList>
    </citation>
    <scope>NUCLEOTIDE SEQUENCE [LARGE SCALE GENOMIC DNA]</scope>
    <source>
        <strain evidence="2 3">NL8</strain>
    </source>
</reference>
<proteinExistence type="predicted"/>
<dbReference type="RefSeq" id="WP_212008389.1">
    <property type="nucleotide sequence ID" value="NZ_JAAFYZ010000017.1"/>
</dbReference>
<comment type="caution">
    <text evidence="2">The sequence shown here is derived from an EMBL/GenBank/DDBJ whole genome shotgun (WGS) entry which is preliminary data.</text>
</comment>
<sequence length="238" mass="23048">MSTNEPTAHRKHAKDSTKRLRRIVPLVTAATISASLVAAAAGPASAAARPGEGSVSSAAMMDAATYVHVSEGHVTIDTLAAQKAGVSSQALSAEGAIVADLNRFLDTGTAAVAAASAAHQGAAVSVAMAIPAAAQDKVIQIAPGVTLTIGSTSVELSLSKDAVTEIESVVGFGAAVAALVTPVLVAAGVPNAALVSGVIAAALGVGAAFLKICTAPDGSASFSVSLNALPSCSGLSSL</sequence>
<evidence type="ECO:0000313" key="3">
    <source>
        <dbReference type="Proteomes" id="UP000730482"/>
    </source>
</evidence>
<keyword evidence="1" id="KW-0732">Signal</keyword>
<keyword evidence="3" id="KW-1185">Reference proteome</keyword>
<evidence type="ECO:0000313" key="2">
    <source>
        <dbReference type="EMBL" id="MBS2546745.1"/>
    </source>
</evidence>
<feature type="chain" id="PRO_5045128381" evidence="1">
    <location>
        <begin position="41"/>
        <end position="238"/>
    </location>
</feature>
<accession>A0ABS5KL37</accession>
<evidence type="ECO:0000256" key="1">
    <source>
        <dbReference type="SAM" id="SignalP"/>
    </source>
</evidence>